<evidence type="ECO:0000313" key="2">
    <source>
        <dbReference type="Proteomes" id="UP000031599"/>
    </source>
</evidence>
<dbReference type="Proteomes" id="UP000031599">
    <property type="component" value="Unassembled WGS sequence"/>
</dbReference>
<organism evidence="1 2">
    <name type="scientific">Enhygromyxa salina</name>
    <dbReference type="NCBI Taxonomy" id="215803"/>
    <lineage>
        <taxon>Bacteria</taxon>
        <taxon>Pseudomonadati</taxon>
        <taxon>Myxococcota</taxon>
        <taxon>Polyangia</taxon>
        <taxon>Nannocystales</taxon>
        <taxon>Nannocystaceae</taxon>
        <taxon>Enhygromyxa</taxon>
    </lineage>
</organism>
<gene>
    <name evidence="1" type="ORF">DB30_01938</name>
</gene>
<dbReference type="InterPro" id="IPR019283">
    <property type="entry name" value="DUF2330"/>
</dbReference>
<reference evidence="1 2" key="1">
    <citation type="submission" date="2014-12" db="EMBL/GenBank/DDBJ databases">
        <title>Genome assembly of Enhygromyxa salina DSM 15201.</title>
        <authorList>
            <person name="Sharma G."/>
            <person name="Subramanian S."/>
        </authorList>
    </citation>
    <scope>NUCLEOTIDE SEQUENCE [LARGE SCALE GENOMIC DNA]</scope>
    <source>
        <strain evidence="1 2">DSM 15201</strain>
    </source>
</reference>
<comment type="caution">
    <text evidence="1">The sequence shown here is derived from an EMBL/GenBank/DDBJ whole genome shotgun (WGS) entry which is preliminary data.</text>
</comment>
<dbReference type="EMBL" id="JMCC02000015">
    <property type="protein sequence ID" value="KIG18051.1"/>
    <property type="molecule type" value="Genomic_DNA"/>
</dbReference>
<accession>A0A0C2D4C5</accession>
<proteinExistence type="predicted"/>
<evidence type="ECO:0000313" key="1">
    <source>
        <dbReference type="EMBL" id="KIG18051.1"/>
    </source>
</evidence>
<name>A0A0C2D4C5_9BACT</name>
<dbReference type="AlphaFoldDB" id="A0A0C2D4C5"/>
<protein>
    <recommendedName>
        <fullName evidence="3">DUF2330 domain-containing protein</fullName>
    </recommendedName>
</protein>
<sequence>MMPVDQSGENILFWIDNGDDGPHTEAHIQIQYEGDPDRFAWLVPVSQVPEILVGSQALFSNMLAGTVPTISVNSRFNGDCGFGGVGLGCGVSFSEDFINGASDSGFGTFGSEEGGDEGPEILDRGFAGAFEYVVLTGDSVDVIVDWLDAAGYAQDPDAPPILQEYLDDDFVFVAFKLRGGVGVDEIHPLAIRYPGVEPCIPIRLTRIAATENMAIRAFFLGSDRAAPQNWPHVELNLAKLDWLGSVATNYLELVALAIDEAGGRAFVTEYAGTDAVVTTTGIAGASWDGASFVGLPPVEVVSVLTDQDLMLCSNENCDFYHPQVRPVLQRYLPAPDGMNEEAFWSDLFTNIDLIDPVAWDTQPGLAAELDERIFVPGEHALDMLVDATYLTRMFTLISPHEMIEDPLFHETSSLGTVDNNITATRVFSCDESPDWIELSDGRKVALEAGAYPPFADMPSAQRIERVPTVGPAQVETDNLEEIDELIDASNHDQLVGPSPWNCSISRMRPEAMLAMFALFGLAWFQRAPRRR</sequence>
<dbReference type="Pfam" id="PF10092">
    <property type="entry name" value="DUF2330"/>
    <property type="match status" value="1"/>
</dbReference>
<evidence type="ECO:0008006" key="3">
    <source>
        <dbReference type="Google" id="ProtNLM"/>
    </source>
</evidence>